<comment type="subcellular location">
    <subcellularLocation>
        <location evidence="1">Cytoplasm</location>
        <location evidence="1">Cytoskeleton</location>
    </subcellularLocation>
    <subcellularLocation>
        <location evidence="2">Cytoplasmic vesicle</location>
        <location evidence="2">Autophagosome</location>
    </subcellularLocation>
</comment>
<dbReference type="Pfam" id="PF02214">
    <property type="entry name" value="BTB_2"/>
    <property type="match status" value="1"/>
</dbReference>
<evidence type="ECO:0000256" key="7">
    <source>
        <dbReference type="ARBA" id="ARBA00023212"/>
    </source>
</evidence>
<dbReference type="Gene3D" id="3.30.710.10">
    <property type="entry name" value="Potassium Channel Kv1.1, Chain A"/>
    <property type="match status" value="1"/>
</dbReference>
<dbReference type="GO" id="GO:0051260">
    <property type="term" value="P:protein homooligomerization"/>
    <property type="evidence" value="ECO:0007669"/>
    <property type="project" value="InterPro"/>
</dbReference>
<evidence type="ECO:0000256" key="1">
    <source>
        <dbReference type="ARBA" id="ARBA00004245"/>
    </source>
</evidence>
<feature type="compositionally biased region" description="Low complexity" evidence="11">
    <location>
        <begin position="658"/>
        <end position="681"/>
    </location>
</feature>
<dbReference type="InterPro" id="IPR000719">
    <property type="entry name" value="Prot_kinase_dom"/>
</dbReference>
<dbReference type="Gene3D" id="3.10.20.230">
    <property type="entry name" value="Doublecortin domain"/>
    <property type="match status" value="2"/>
</dbReference>
<dbReference type="InterPro" id="IPR000210">
    <property type="entry name" value="BTB/POZ_dom"/>
</dbReference>
<dbReference type="PROSITE" id="PS50082">
    <property type="entry name" value="WD_REPEATS_2"/>
    <property type="match status" value="1"/>
</dbReference>
<dbReference type="InterPro" id="IPR003131">
    <property type="entry name" value="T1-type_BTB"/>
</dbReference>
<accession>A0A2A6C9N8</accession>
<dbReference type="PROSITE" id="PS50294">
    <property type="entry name" value="WD_REPEATS_REGION"/>
    <property type="match status" value="1"/>
</dbReference>
<comment type="catalytic activity">
    <reaction evidence="9">
        <text>L-threonyl-[protein] + ATP = O-phospho-L-threonyl-[protein] + ADP + H(+)</text>
        <dbReference type="Rhea" id="RHEA:46608"/>
        <dbReference type="Rhea" id="RHEA-COMP:11060"/>
        <dbReference type="Rhea" id="RHEA-COMP:11605"/>
        <dbReference type="ChEBI" id="CHEBI:15378"/>
        <dbReference type="ChEBI" id="CHEBI:30013"/>
        <dbReference type="ChEBI" id="CHEBI:30616"/>
        <dbReference type="ChEBI" id="CHEBI:61977"/>
        <dbReference type="ChEBI" id="CHEBI:456216"/>
        <dbReference type="EC" id="2.7.11.1"/>
    </reaction>
</comment>
<dbReference type="SUPFAM" id="SSF50978">
    <property type="entry name" value="WD40 repeat-like"/>
    <property type="match status" value="1"/>
</dbReference>
<dbReference type="SMART" id="SM00225">
    <property type="entry name" value="BTB"/>
    <property type="match status" value="1"/>
</dbReference>
<dbReference type="FunFam" id="2.130.10.10:FF:002925">
    <property type="entry name" value="Protein CBG08107"/>
    <property type="match status" value="1"/>
</dbReference>
<dbReference type="InterPro" id="IPR011333">
    <property type="entry name" value="SKP1/BTB/POZ_sf"/>
</dbReference>
<evidence type="ECO:0000313" key="13">
    <source>
        <dbReference type="Proteomes" id="UP000005239"/>
    </source>
</evidence>
<evidence type="ECO:0000256" key="4">
    <source>
        <dbReference type="ARBA" id="ARBA00012513"/>
    </source>
</evidence>
<protein>
    <recommendedName>
        <fullName evidence="4">non-specific serine/threonine protein kinase</fullName>
        <ecNumber evidence="4">2.7.11.1</ecNumber>
    </recommendedName>
    <alternativeName>
        <fullName evidence="8">Doublecortin-like and CAM kinase-like protein</fullName>
    </alternativeName>
</protein>
<dbReference type="SMART" id="SM00537">
    <property type="entry name" value="DCX"/>
    <property type="match status" value="2"/>
</dbReference>
<dbReference type="Pfam" id="PF03607">
    <property type="entry name" value="DCX"/>
    <property type="match status" value="2"/>
</dbReference>
<sequence length="1560" mass="173464">MKKPLPSSRPKPSVADKLALDDLPRSITPIMQQQQKSPPLRKAPETKNLTTIVVIERGSLSRMPLPNSIKRLVNFKRSRSEDKILMHTLKYSISQLSLSSPTVNSLLYSPFPRFTDATHALIHIFGVQHRSTSNPACSVKMFEPVQDGPLPIEAPAAHYNNVSVAFSENTNVTMAASLSDKNRISVMQWDAKIEKKKFSMITVLDPNDERGPPPAVFQVKLVTPSSRNAPLIVVATTIGAIIYDSAQQKNRMSFNPMEQVLGKKEEDQRSRHFCRGISCVDNSIVVGTSTGALMVFNCSGGTSVSVKKPLNEHKFPIADIATCKFDEITASGDMRGNLVVWQKGMKSPKKYPTDLPITVLNVLRRQVLVGTVYGTINIYAASNGTLMANVAAHSRPVTGISVAPESAYVLTASEDSCVRVFKLHTRKPEAYQLEFRYGDQLDDRKIIGACFANDRGSSMVFTAYDFPWLLLYKIFKKAMPQPRILVCARFFIDIDERIINRMCQLELHLIKGNNRSHLMFARRTRNEDGSVSEQFLSPITVVVPHFEMECDRMGKVGLPQHSSHVRVGILVTSSPAATLTPNSAEGGGGGRGAAAGVGGVGGGTTPGRPRVGSMKDGGGAVGAPLPAPTTPTTSNVVLRSASPRSTLPRSRDPRRKTTGALLGKTAAAATSGAAAAATVGGRPPSMVLPRPSSRNARGGETAADKSEPDETPRASTMDVRGAVEHSGSSDEQNGTRSGSMTSSMHREREEEGDTMEDGPFSMGTLSRTMASVSGCKAKRVRFYRNGDQYFKGIWYALRADRLRSLQPLMEELTRCLASNSLALQHGVRYIYTIDGTARITDLEQFEDGESYVCASSETFKEMDYANAREPLWSMAVPKAERPHDVAQLALHATHHIVEPNDFVFPRIITVIRNGIKPRRVVRHLLNKKTARTWMQVINDLTGKVMLDSGAIKKLYSLSGRLVTSLRGFFEEDDVFIAFGNERTFSDDFMVDTEESTRLNSHRRRHPPIRPSRRVMPARNESLRMDRGGVEAEDIPRLPSLLDARMSIVRLLGDGNTAHVYEATQIDSQDRFALKIIRQETALGKQELIESEIAILKKISHPNIVAMFDVWQLDGGYYMLLELIEAGDLFDHLCSVRRLHERTAAPLTRNLAEALRYLHDNRIVHRDVKPENLLEPSLTTICGTPTYVAAEVLAEWGYDERVDVWATGVILYVMLVGFPPFQSNNGDQDDLFAQILQGSVSFPSPTWDAISASAKALILNMITIDVDERLSAQQIVESHWVTSGGAPSAEFEAMAELVVSAREEVDVDVEETDREYFYSRRTSMDELSEHGRSFEEIIAGIIPRKMSMRNQRIRLRVGGAHFETTIGSLTTVPSSIPDLLEELYNNNDEEIVFQGDPEAFRVVLNFLRDGEIDLPDEWNDRSEQWLDTVVREAERLEVSSLSEFVLAKRSAVAVELEESERRSRMSRGDRVVWRDINLRRMMRKEETLPVGLSLHDRWCSECESTVADECCALFDKPRCEIEDCGRVREICGNGRCATVSFGFFRAKFHLPIRWLLKIEGS</sequence>
<dbReference type="GO" id="GO:0005634">
    <property type="term" value="C:nucleus"/>
    <property type="evidence" value="ECO:0000318"/>
    <property type="project" value="GO_Central"/>
</dbReference>
<dbReference type="PROSITE" id="PS50097">
    <property type="entry name" value="BTB"/>
    <property type="match status" value="1"/>
</dbReference>
<evidence type="ECO:0000256" key="9">
    <source>
        <dbReference type="ARBA" id="ARBA00047899"/>
    </source>
</evidence>
<feature type="region of interest" description="Disordered" evidence="11">
    <location>
        <begin position="578"/>
        <end position="765"/>
    </location>
</feature>
<feature type="compositionally biased region" description="Gly residues" evidence="11">
    <location>
        <begin position="585"/>
        <end position="605"/>
    </location>
</feature>
<keyword evidence="6" id="KW-0677">Repeat</keyword>
<dbReference type="EnsemblMetazoa" id="PPA17893.1">
    <property type="protein sequence ID" value="PPA17893.1"/>
    <property type="gene ID" value="WBGene00107447"/>
</dbReference>
<dbReference type="PROSITE" id="PS50011">
    <property type="entry name" value="PROTEIN_KINASE_DOM"/>
    <property type="match status" value="1"/>
</dbReference>
<feature type="compositionally biased region" description="Basic and acidic residues" evidence="11">
    <location>
        <begin position="702"/>
        <end position="712"/>
    </location>
</feature>
<dbReference type="InterPro" id="IPR036322">
    <property type="entry name" value="WD40_repeat_dom_sf"/>
</dbReference>
<dbReference type="Pfam" id="PF21031">
    <property type="entry name" value="WDR54"/>
    <property type="match status" value="1"/>
</dbReference>
<evidence type="ECO:0000256" key="3">
    <source>
        <dbReference type="ARBA" id="ARBA00005354"/>
    </source>
</evidence>
<dbReference type="SUPFAM" id="SSF56112">
    <property type="entry name" value="Protein kinase-like (PK-like)"/>
    <property type="match status" value="1"/>
</dbReference>
<dbReference type="PROSITE" id="PS50309">
    <property type="entry name" value="DC"/>
    <property type="match status" value="2"/>
</dbReference>
<dbReference type="SMART" id="SM00320">
    <property type="entry name" value="WD40"/>
    <property type="match status" value="2"/>
</dbReference>
<dbReference type="PROSITE" id="PS00107">
    <property type="entry name" value="PROTEIN_KINASE_ATP"/>
    <property type="match status" value="1"/>
</dbReference>
<dbReference type="GO" id="GO:0004674">
    <property type="term" value="F:protein serine/threonine kinase activity"/>
    <property type="evidence" value="ECO:0000318"/>
    <property type="project" value="GO_Central"/>
</dbReference>
<dbReference type="Pfam" id="PF00069">
    <property type="entry name" value="Pkinase"/>
    <property type="match status" value="2"/>
</dbReference>
<evidence type="ECO:0000256" key="11">
    <source>
        <dbReference type="SAM" id="MobiDB-lite"/>
    </source>
</evidence>
<dbReference type="SMART" id="SM00220">
    <property type="entry name" value="S_TKc"/>
    <property type="match status" value="1"/>
</dbReference>
<organism evidence="12 13">
    <name type="scientific">Pristionchus pacificus</name>
    <name type="common">Parasitic nematode worm</name>
    <dbReference type="NCBI Taxonomy" id="54126"/>
    <lineage>
        <taxon>Eukaryota</taxon>
        <taxon>Metazoa</taxon>
        <taxon>Ecdysozoa</taxon>
        <taxon>Nematoda</taxon>
        <taxon>Chromadorea</taxon>
        <taxon>Rhabditida</taxon>
        <taxon>Rhabditina</taxon>
        <taxon>Diplogasteromorpha</taxon>
        <taxon>Diplogasteroidea</taxon>
        <taxon>Neodiplogasteridae</taxon>
        <taxon>Pristionchus</taxon>
    </lineage>
</organism>
<name>A0A2A6C9N8_PRIPA</name>
<keyword evidence="13" id="KW-1185">Reference proteome</keyword>
<dbReference type="FunFam" id="3.10.20.230:FF:000018">
    <property type="entry name" value="Echinoderm microtubule-associated protein-like CG42247"/>
    <property type="match status" value="1"/>
</dbReference>
<accession>A0A8R1YH97</accession>
<dbReference type="GO" id="GO:0005524">
    <property type="term" value="F:ATP binding"/>
    <property type="evidence" value="ECO:0007669"/>
    <property type="project" value="UniProtKB-UniRule"/>
</dbReference>
<feature type="compositionally biased region" description="Polar residues" evidence="11">
    <location>
        <begin position="729"/>
        <end position="743"/>
    </location>
</feature>
<evidence type="ECO:0000256" key="6">
    <source>
        <dbReference type="ARBA" id="ARBA00022737"/>
    </source>
</evidence>
<dbReference type="FunFam" id="2.130.10.10:FF:000412">
    <property type="entry name" value="WD repeat domain 54"/>
    <property type="match status" value="1"/>
</dbReference>
<dbReference type="GO" id="GO:0005856">
    <property type="term" value="C:cytoskeleton"/>
    <property type="evidence" value="ECO:0007669"/>
    <property type="project" value="UniProtKB-SubCell"/>
</dbReference>
<dbReference type="InterPro" id="IPR017441">
    <property type="entry name" value="Protein_kinase_ATP_BS"/>
</dbReference>
<dbReference type="InterPro" id="IPR015943">
    <property type="entry name" value="WD40/YVTN_repeat-like_dom_sf"/>
</dbReference>
<evidence type="ECO:0000256" key="2">
    <source>
        <dbReference type="ARBA" id="ARBA00004419"/>
    </source>
</evidence>
<dbReference type="Gene3D" id="2.130.10.10">
    <property type="entry name" value="YVTN repeat-like/Quinoprotein amine dehydrogenase"/>
    <property type="match status" value="2"/>
</dbReference>
<keyword evidence="7" id="KW-0206">Cytoskeleton</keyword>
<dbReference type="EC" id="2.7.11.1" evidence="4"/>
<dbReference type="Proteomes" id="UP000005239">
    <property type="component" value="Unassembled WGS sequence"/>
</dbReference>
<dbReference type="InterPro" id="IPR003533">
    <property type="entry name" value="Doublecortin_dom"/>
</dbReference>
<dbReference type="InterPro" id="IPR049546">
    <property type="entry name" value="WDR54_beta_prop"/>
</dbReference>
<gene>
    <name evidence="12" type="primary">WBGene00107447</name>
</gene>
<dbReference type="SUPFAM" id="SSF54695">
    <property type="entry name" value="POZ domain"/>
    <property type="match status" value="1"/>
</dbReference>
<dbReference type="Gene3D" id="1.10.510.10">
    <property type="entry name" value="Transferase(Phosphotransferase) domain 1"/>
    <property type="match status" value="2"/>
</dbReference>
<feature type="compositionally biased region" description="Polar residues" evidence="11">
    <location>
        <begin position="634"/>
        <end position="648"/>
    </location>
</feature>
<comment type="similarity">
    <text evidence="3">Belongs to the protein kinase superfamily. CAMK Ser/Thr protein kinase family. CaMK subfamily.</text>
</comment>
<dbReference type="InterPro" id="IPR036572">
    <property type="entry name" value="Doublecortin_dom_sf"/>
</dbReference>
<keyword evidence="5" id="KW-0963">Cytoplasm</keyword>
<dbReference type="GO" id="GO:0008017">
    <property type="term" value="F:microtubule binding"/>
    <property type="evidence" value="ECO:0007669"/>
    <property type="project" value="UniProtKB-ARBA"/>
</dbReference>
<dbReference type="SUPFAM" id="SSF89837">
    <property type="entry name" value="Doublecortin (DC)"/>
    <property type="match status" value="2"/>
</dbReference>
<reference evidence="13" key="1">
    <citation type="journal article" date="2008" name="Nat. Genet.">
        <title>The Pristionchus pacificus genome provides a unique perspective on nematode lifestyle and parasitism.</title>
        <authorList>
            <person name="Dieterich C."/>
            <person name="Clifton S.W."/>
            <person name="Schuster L.N."/>
            <person name="Chinwalla A."/>
            <person name="Delehaunty K."/>
            <person name="Dinkelacker I."/>
            <person name="Fulton L."/>
            <person name="Fulton R."/>
            <person name="Godfrey J."/>
            <person name="Minx P."/>
            <person name="Mitreva M."/>
            <person name="Roeseler W."/>
            <person name="Tian H."/>
            <person name="Witte H."/>
            <person name="Yang S.P."/>
            <person name="Wilson R.K."/>
            <person name="Sommer R.J."/>
        </authorList>
    </citation>
    <scope>NUCLEOTIDE SEQUENCE [LARGE SCALE GENOMIC DNA]</scope>
    <source>
        <strain evidence="13">PS312</strain>
    </source>
</reference>
<evidence type="ECO:0000256" key="10">
    <source>
        <dbReference type="ARBA" id="ARBA00048679"/>
    </source>
</evidence>
<reference evidence="12" key="2">
    <citation type="submission" date="2022-06" db="UniProtKB">
        <authorList>
            <consortium name="EnsemblMetazoa"/>
        </authorList>
    </citation>
    <scope>IDENTIFICATION</scope>
    <source>
        <strain evidence="12">PS312</strain>
    </source>
</reference>
<evidence type="ECO:0000256" key="5">
    <source>
        <dbReference type="ARBA" id="ARBA00022490"/>
    </source>
</evidence>
<dbReference type="InterPro" id="IPR011009">
    <property type="entry name" value="Kinase-like_dom_sf"/>
</dbReference>
<evidence type="ECO:0000313" key="12">
    <source>
        <dbReference type="EnsemblMetazoa" id="PPA17893.1"/>
    </source>
</evidence>
<dbReference type="GO" id="GO:0005776">
    <property type="term" value="C:autophagosome"/>
    <property type="evidence" value="ECO:0007669"/>
    <property type="project" value="UniProtKB-SubCell"/>
</dbReference>
<comment type="catalytic activity">
    <reaction evidence="10">
        <text>L-seryl-[protein] + ATP = O-phospho-L-seryl-[protein] + ADP + H(+)</text>
        <dbReference type="Rhea" id="RHEA:17989"/>
        <dbReference type="Rhea" id="RHEA-COMP:9863"/>
        <dbReference type="Rhea" id="RHEA-COMP:11604"/>
        <dbReference type="ChEBI" id="CHEBI:15378"/>
        <dbReference type="ChEBI" id="CHEBI:29999"/>
        <dbReference type="ChEBI" id="CHEBI:30616"/>
        <dbReference type="ChEBI" id="CHEBI:83421"/>
        <dbReference type="ChEBI" id="CHEBI:456216"/>
        <dbReference type="EC" id="2.7.11.1"/>
    </reaction>
</comment>
<proteinExistence type="inferred from homology"/>
<dbReference type="GO" id="GO:0044773">
    <property type="term" value="P:mitotic DNA damage checkpoint signaling"/>
    <property type="evidence" value="ECO:0000318"/>
    <property type="project" value="GO_Central"/>
</dbReference>
<evidence type="ECO:0000256" key="8">
    <source>
        <dbReference type="ARBA" id="ARBA00031092"/>
    </source>
</evidence>
<dbReference type="InterPro" id="IPR001680">
    <property type="entry name" value="WD40_rpt"/>
</dbReference>
<dbReference type="PANTHER" id="PTHR24347">
    <property type="entry name" value="SERINE/THREONINE-PROTEIN KINASE"/>
    <property type="match status" value="1"/>
</dbReference>